<dbReference type="NCBIfam" id="TIGR03413">
    <property type="entry name" value="GSH_gloB"/>
    <property type="match status" value="1"/>
</dbReference>
<dbReference type="RefSeq" id="WP_070048865.1">
    <property type="nucleotide sequence ID" value="NZ_CBCSDO010000006.1"/>
</dbReference>
<evidence type="ECO:0000256" key="3">
    <source>
        <dbReference type="ARBA" id="ARBA00006759"/>
    </source>
</evidence>
<feature type="binding site" evidence="7">
    <location>
        <position position="116"/>
    </location>
    <ligand>
        <name>Zn(2+)</name>
        <dbReference type="ChEBI" id="CHEBI:29105"/>
        <label>1</label>
    </ligand>
</feature>
<evidence type="ECO:0000256" key="7">
    <source>
        <dbReference type="HAMAP-Rule" id="MF_01374"/>
    </source>
</evidence>
<evidence type="ECO:0000256" key="2">
    <source>
        <dbReference type="ARBA" id="ARBA00004963"/>
    </source>
</evidence>
<feature type="binding site" evidence="7">
    <location>
        <position position="171"/>
    </location>
    <ligand>
        <name>Zn(2+)</name>
        <dbReference type="ChEBI" id="CHEBI:29105"/>
        <label>2</label>
    </ligand>
</feature>
<dbReference type="UniPathway" id="UPA00619">
    <property type="reaction ID" value="UER00676"/>
</dbReference>
<dbReference type="InterPro" id="IPR035680">
    <property type="entry name" value="Clx_II_MBL"/>
</dbReference>
<dbReference type="PIRSF" id="PIRSF005457">
    <property type="entry name" value="Glx"/>
    <property type="match status" value="1"/>
</dbReference>
<dbReference type="Gene3D" id="3.60.15.10">
    <property type="entry name" value="Ribonuclease Z/Hydroxyacylglutathione hydrolase-like"/>
    <property type="match status" value="1"/>
</dbReference>
<dbReference type="InterPro" id="IPR017782">
    <property type="entry name" value="Hydroxyacylglutathione_Hdrlase"/>
</dbReference>
<dbReference type="PANTHER" id="PTHR43705">
    <property type="entry name" value="HYDROXYACYLGLUTATHIONE HYDROLASE"/>
    <property type="match status" value="1"/>
</dbReference>
<dbReference type="Pfam" id="PF00753">
    <property type="entry name" value="Lactamase_B"/>
    <property type="match status" value="1"/>
</dbReference>
<keyword evidence="6 7" id="KW-0862">Zinc</keyword>
<feature type="binding site" evidence="7">
    <location>
        <position position="133"/>
    </location>
    <ligand>
        <name>Zn(2+)</name>
        <dbReference type="ChEBI" id="CHEBI:29105"/>
        <label>1</label>
    </ligand>
</feature>
<dbReference type="GO" id="GO:0019243">
    <property type="term" value="P:methylglyoxal catabolic process to D-lactate via S-lactoyl-glutathione"/>
    <property type="evidence" value="ECO:0007669"/>
    <property type="project" value="UniProtKB-UniRule"/>
</dbReference>
<dbReference type="SMART" id="SM00849">
    <property type="entry name" value="Lactamase_B"/>
    <property type="match status" value="1"/>
</dbReference>
<feature type="binding site" evidence="7">
    <location>
        <position position="57"/>
    </location>
    <ligand>
        <name>Zn(2+)</name>
        <dbReference type="ChEBI" id="CHEBI:29105"/>
        <label>1</label>
    </ligand>
</feature>
<comment type="pathway">
    <text evidence="2 7">Secondary metabolite metabolism; methylglyoxal degradation; (R)-lactate from methylglyoxal: step 2/2.</text>
</comment>
<reference evidence="10" key="1">
    <citation type="submission" date="2016-09" db="EMBL/GenBank/DDBJ databases">
        <authorList>
            <person name="Wan X."/>
            <person name="Hou S."/>
        </authorList>
    </citation>
    <scope>NUCLEOTIDE SEQUENCE [LARGE SCALE GENOMIC DNA]</scope>
    <source>
        <strain evidence="10">KH87</strain>
    </source>
</reference>
<comment type="subunit">
    <text evidence="7">Monomer.</text>
</comment>
<dbReference type="GO" id="GO:0046872">
    <property type="term" value="F:metal ion binding"/>
    <property type="evidence" value="ECO:0007669"/>
    <property type="project" value="UniProtKB-KW"/>
</dbReference>
<evidence type="ECO:0000256" key="4">
    <source>
        <dbReference type="ARBA" id="ARBA00022723"/>
    </source>
</evidence>
<accession>A0A1E7Q564</accession>
<comment type="caution">
    <text evidence="9">The sequence shown here is derived from an EMBL/GenBank/DDBJ whole genome shotgun (WGS) entry which is preliminary data.</text>
</comment>
<comment type="catalytic activity">
    <reaction evidence="1 7">
        <text>an S-(2-hydroxyacyl)glutathione + H2O = a 2-hydroxy carboxylate + glutathione + H(+)</text>
        <dbReference type="Rhea" id="RHEA:21864"/>
        <dbReference type="ChEBI" id="CHEBI:15377"/>
        <dbReference type="ChEBI" id="CHEBI:15378"/>
        <dbReference type="ChEBI" id="CHEBI:57925"/>
        <dbReference type="ChEBI" id="CHEBI:58896"/>
        <dbReference type="ChEBI" id="CHEBI:71261"/>
        <dbReference type="EC" id="3.1.2.6"/>
    </reaction>
</comment>
<organism evidence="9 10">
    <name type="scientific">Rheinheimera salexigens</name>
    <dbReference type="NCBI Taxonomy" id="1628148"/>
    <lineage>
        <taxon>Bacteria</taxon>
        <taxon>Pseudomonadati</taxon>
        <taxon>Pseudomonadota</taxon>
        <taxon>Gammaproteobacteria</taxon>
        <taxon>Chromatiales</taxon>
        <taxon>Chromatiaceae</taxon>
        <taxon>Rheinheimera</taxon>
    </lineage>
</organism>
<dbReference type="EMBL" id="MKEK01000001">
    <property type="protein sequence ID" value="OEY69299.1"/>
    <property type="molecule type" value="Genomic_DNA"/>
</dbReference>
<comment type="cofactor">
    <cofactor evidence="7">
        <name>Zn(2+)</name>
        <dbReference type="ChEBI" id="CHEBI:29105"/>
    </cofactor>
    <text evidence="7">Binds 2 Zn(2+) ions per subunit.</text>
</comment>
<feature type="binding site" evidence="7">
    <location>
        <position position="59"/>
    </location>
    <ligand>
        <name>Zn(2+)</name>
        <dbReference type="ChEBI" id="CHEBI:29105"/>
        <label>2</label>
    </ligand>
</feature>
<dbReference type="GO" id="GO:0004416">
    <property type="term" value="F:hydroxyacylglutathione hydrolase activity"/>
    <property type="evidence" value="ECO:0007669"/>
    <property type="project" value="UniProtKB-UniRule"/>
</dbReference>
<evidence type="ECO:0000256" key="6">
    <source>
        <dbReference type="ARBA" id="ARBA00022833"/>
    </source>
</evidence>
<keyword evidence="4 7" id="KW-0479">Metal-binding</keyword>
<evidence type="ECO:0000259" key="8">
    <source>
        <dbReference type="SMART" id="SM00849"/>
    </source>
</evidence>
<feature type="binding site" evidence="7">
    <location>
        <position position="60"/>
    </location>
    <ligand>
        <name>Zn(2+)</name>
        <dbReference type="ChEBI" id="CHEBI:29105"/>
        <label>2</label>
    </ligand>
</feature>
<evidence type="ECO:0000313" key="10">
    <source>
        <dbReference type="Proteomes" id="UP000242258"/>
    </source>
</evidence>
<evidence type="ECO:0000313" key="9">
    <source>
        <dbReference type="EMBL" id="OEY69299.1"/>
    </source>
</evidence>
<comment type="similarity">
    <text evidence="3 7">Belongs to the metallo-beta-lactamase superfamily. Glyoxalase II family.</text>
</comment>
<dbReference type="CDD" id="cd07723">
    <property type="entry name" value="hydroxyacylglutathione_hydrolase_MBL-fold"/>
    <property type="match status" value="1"/>
</dbReference>
<protein>
    <recommendedName>
        <fullName evidence="7">Hydroxyacylglutathione hydrolase</fullName>
        <ecNumber evidence="7">3.1.2.6</ecNumber>
    </recommendedName>
    <alternativeName>
        <fullName evidence="7">Glyoxalase II</fullName>
        <shortName evidence="7">Glx II</shortName>
    </alternativeName>
</protein>
<name>A0A1E7Q564_9GAMM</name>
<dbReference type="InterPro" id="IPR050110">
    <property type="entry name" value="Glyoxalase_II_hydrolase"/>
</dbReference>
<comment type="function">
    <text evidence="7">Thiolesterase that catalyzes the hydrolysis of S-D-lactoyl-glutathione to form glutathione and D-lactic acid.</text>
</comment>
<dbReference type="HAMAP" id="MF_01374">
    <property type="entry name" value="Glyoxalase_2"/>
    <property type="match status" value="1"/>
</dbReference>
<dbReference type="STRING" id="1628148.BI198_06745"/>
<evidence type="ECO:0000256" key="5">
    <source>
        <dbReference type="ARBA" id="ARBA00022801"/>
    </source>
</evidence>
<dbReference type="OrthoDB" id="9802248at2"/>
<dbReference type="SUPFAM" id="SSF56281">
    <property type="entry name" value="Metallo-hydrolase/oxidoreductase"/>
    <property type="match status" value="1"/>
</dbReference>
<feature type="binding site" evidence="7">
    <location>
        <position position="133"/>
    </location>
    <ligand>
        <name>Zn(2+)</name>
        <dbReference type="ChEBI" id="CHEBI:29105"/>
        <label>2</label>
    </ligand>
</feature>
<dbReference type="InterPro" id="IPR032282">
    <property type="entry name" value="HAGH_C"/>
</dbReference>
<dbReference type="InterPro" id="IPR036866">
    <property type="entry name" value="RibonucZ/Hydroxyglut_hydro"/>
</dbReference>
<dbReference type="Pfam" id="PF16123">
    <property type="entry name" value="HAGH_C"/>
    <property type="match status" value="1"/>
</dbReference>
<gene>
    <name evidence="7" type="primary">gloB</name>
    <name evidence="9" type="ORF">BI198_06745</name>
</gene>
<proteinExistence type="inferred from homology"/>
<dbReference type="EC" id="3.1.2.6" evidence="7"/>
<feature type="binding site" evidence="7">
    <location>
        <position position="55"/>
    </location>
    <ligand>
        <name>Zn(2+)</name>
        <dbReference type="ChEBI" id="CHEBI:29105"/>
        <label>1</label>
    </ligand>
</feature>
<dbReference type="InterPro" id="IPR001279">
    <property type="entry name" value="Metallo-B-lactamas"/>
</dbReference>
<evidence type="ECO:0000256" key="1">
    <source>
        <dbReference type="ARBA" id="ARBA00001623"/>
    </source>
</evidence>
<dbReference type="PANTHER" id="PTHR43705:SF1">
    <property type="entry name" value="HYDROXYACYLGLUTATHIONE HYDROLASE GLOB"/>
    <property type="match status" value="1"/>
</dbReference>
<sequence length="253" mass="28074">MHTITPIAAFQDNYIWALCQPDNDLCIVVDPGDAKPVQAFLQQHNKQLTAMLITHHHHDHTGGIAALRQDWPNARVIGPAAEQDKIADLTELVSHNDIITIDNMQLNFTVISVPGHTLGHIAFYSAPVLFCGDTLFSAGCGRLFEGSPKQMLNSLTILATLPDNTQVYCTHEYTLSNLAFAAYAEPDNIAITDYSAKCAKLRQQQQPTLPSTLGIEKQINPFLRCNNKDLQQYWQASSALDLFSKIRAAKDQF</sequence>
<feature type="domain" description="Metallo-beta-lactamase" evidence="8">
    <location>
        <begin position="12"/>
        <end position="171"/>
    </location>
</feature>
<keyword evidence="10" id="KW-1185">Reference proteome</keyword>
<dbReference type="AlphaFoldDB" id="A0A1E7Q564"/>
<keyword evidence="5 7" id="KW-0378">Hydrolase</keyword>
<dbReference type="Proteomes" id="UP000242258">
    <property type="component" value="Unassembled WGS sequence"/>
</dbReference>